<evidence type="ECO:0000256" key="5">
    <source>
        <dbReference type="SAM" id="Phobius"/>
    </source>
</evidence>
<feature type="transmembrane region" description="Helical" evidence="5">
    <location>
        <begin position="6"/>
        <end position="25"/>
    </location>
</feature>
<feature type="transmembrane region" description="Helical" evidence="5">
    <location>
        <begin position="45"/>
        <end position="67"/>
    </location>
</feature>
<sequence length="200" mass="23265">MDLLSIFPFFSFLFLSLTLAARVIYLKKKGIRVTRKTRNNARYLVFLYPIFGLLLLLWLTELINLAFGQTEFLLPEWFTQNLSSSVALKISGGVVVSFSLILWVLTLLHFKHSLRFGLSDHNQGKLVTSGIFSFSRNPFFLSVDLYFLGLALLHSSLFFILMAVLTLISIHFFILKEEKFLQKHYGEAYRNYFGKVRRYL</sequence>
<dbReference type="GO" id="GO:0012505">
    <property type="term" value="C:endomembrane system"/>
    <property type="evidence" value="ECO:0007669"/>
    <property type="project" value="UniProtKB-SubCell"/>
</dbReference>
<dbReference type="AlphaFoldDB" id="A0A399D052"/>
<keyword evidence="6" id="KW-0489">Methyltransferase</keyword>
<dbReference type="EMBL" id="QWET01000017">
    <property type="protein sequence ID" value="RIH63730.1"/>
    <property type="molecule type" value="Genomic_DNA"/>
</dbReference>
<evidence type="ECO:0000256" key="1">
    <source>
        <dbReference type="ARBA" id="ARBA00004127"/>
    </source>
</evidence>
<keyword evidence="7" id="KW-1185">Reference proteome</keyword>
<protein>
    <submittedName>
        <fullName evidence="6">Isoprenylcysteine carboxylmethyltransferase family protein</fullName>
    </submittedName>
</protein>
<keyword evidence="3 5" id="KW-1133">Transmembrane helix</keyword>
<evidence type="ECO:0000256" key="3">
    <source>
        <dbReference type="ARBA" id="ARBA00022989"/>
    </source>
</evidence>
<keyword evidence="6" id="KW-0808">Transferase</keyword>
<accession>A0A399D052</accession>
<evidence type="ECO:0000313" key="6">
    <source>
        <dbReference type="EMBL" id="RIH63730.1"/>
    </source>
</evidence>
<dbReference type="OrthoDB" id="9782395at2"/>
<name>A0A399D052_9BACT</name>
<organism evidence="6 7">
    <name type="scientific">Mariniphaga sediminis</name>
    <dbReference type="NCBI Taxonomy" id="1628158"/>
    <lineage>
        <taxon>Bacteria</taxon>
        <taxon>Pseudomonadati</taxon>
        <taxon>Bacteroidota</taxon>
        <taxon>Bacteroidia</taxon>
        <taxon>Marinilabiliales</taxon>
        <taxon>Prolixibacteraceae</taxon>
        <taxon>Mariniphaga</taxon>
    </lineage>
</organism>
<evidence type="ECO:0000256" key="4">
    <source>
        <dbReference type="ARBA" id="ARBA00023136"/>
    </source>
</evidence>
<evidence type="ECO:0000313" key="7">
    <source>
        <dbReference type="Proteomes" id="UP000266441"/>
    </source>
</evidence>
<feature type="transmembrane region" description="Helical" evidence="5">
    <location>
        <begin position="131"/>
        <end position="151"/>
    </location>
</feature>
<dbReference type="Gene3D" id="1.20.120.1630">
    <property type="match status" value="1"/>
</dbReference>
<evidence type="ECO:0000256" key="2">
    <source>
        <dbReference type="ARBA" id="ARBA00022692"/>
    </source>
</evidence>
<keyword evidence="4 5" id="KW-0472">Membrane</keyword>
<dbReference type="GO" id="GO:0032259">
    <property type="term" value="P:methylation"/>
    <property type="evidence" value="ECO:0007669"/>
    <property type="project" value="UniProtKB-KW"/>
</dbReference>
<keyword evidence="2 5" id="KW-0812">Transmembrane</keyword>
<dbReference type="GO" id="GO:0008168">
    <property type="term" value="F:methyltransferase activity"/>
    <property type="evidence" value="ECO:0007669"/>
    <property type="project" value="UniProtKB-KW"/>
</dbReference>
<comment type="caution">
    <text evidence="6">The sequence shown here is derived from an EMBL/GenBank/DDBJ whole genome shotgun (WGS) entry which is preliminary data.</text>
</comment>
<dbReference type="Proteomes" id="UP000266441">
    <property type="component" value="Unassembled WGS sequence"/>
</dbReference>
<gene>
    <name evidence="6" type="ORF">D1164_18425</name>
</gene>
<dbReference type="InterPro" id="IPR007318">
    <property type="entry name" value="Phopholipid_MeTrfase"/>
</dbReference>
<proteinExistence type="predicted"/>
<dbReference type="RefSeq" id="WP_119351373.1">
    <property type="nucleotide sequence ID" value="NZ_JBFHKJ010000049.1"/>
</dbReference>
<reference evidence="6 7" key="1">
    <citation type="journal article" date="2015" name="Int. J. Syst. Evol. Microbiol.">
        <title>Mariniphaga sediminis sp. nov., isolated from coastal sediment.</title>
        <authorList>
            <person name="Wang F.Q."/>
            <person name="Shen Q.Y."/>
            <person name="Chen G.J."/>
            <person name="Du Z.J."/>
        </authorList>
    </citation>
    <scope>NUCLEOTIDE SEQUENCE [LARGE SCALE GENOMIC DNA]</scope>
    <source>
        <strain evidence="6 7">SY21</strain>
    </source>
</reference>
<feature type="transmembrane region" description="Helical" evidence="5">
    <location>
        <begin position="87"/>
        <end position="110"/>
    </location>
</feature>
<dbReference type="Pfam" id="PF04191">
    <property type="entry name" value="PEMT"/>
    <property type="match status" value="1"/>
</dbReference>
<comment type="subcellular location">
    <subcellularLocation>
        <location evidence="1">Endomembrane system</location>
        <topology evidence="1">Multi-pass membrane protein</topology>
    </subcellularLocation>
</comment>
<feature type="transmembrane region" description="Helical" evidence="5">
    <location>
        <begin position="157"/>
        <end position="175"/>
    </location>
</feature>